<name>A0A4S8KNN7_DENBC</name>
<reference evidence="1 2" key="1">
    <citation type="journal article" date="2019" name="Nat. Ecol. Evol.">
        <title>Megaphylogeny resolves global patterns of mushroom evolution.</title>
        <authorList>
            <person name="Varga T."/>
            <person name="Krizsan K."/>
            <person name="Foldi C."/>
            <person name="Dima B."/>
            <person name="Sanchez-Garcia M."/>
            <person name="Sanchez-Ramirez S."/>
            <person name="Szollosi G.J."/>
            <person name="Szarkandi J.G."/>
            <person name="Papp V."/>
            <person name="Albert L."/>
            <person name="Andreopoulos W."/>
            <person name="Angelini C."/>
            <person name="Antonin V."/>
            <person name="Barry K.W."/>
            <person name="Bougher N.L."/>
            <person name="Buchanan P."/>
            <person name="Buyck B."/>
            <person name="Bense V."/>
            <person name="Catcheside P."/>
            <person name="Chovatia M."/>
            <person name="Cooper J."/>
            <person name="Damon W."/>
            <person name="Desjardin D."/>
            <person name="Finy P."/>
            <person name="Geml J."/>
            <person name="Haridas S."/>
            <person name="Hughes K."/>
            <person name="Justo A."/>
            <person name="Karasinski D."/>
            <person name="Kautmanova I."/>
            <person name="Kiss B."/>
            <person name="Kocsube S."/>
            <person name="Kotiranta H."/>
            <person name="LaButti K.M."/>
            <person name="Lechner B.E."/>
            <person name="Liimatainen K."/>
            <person name="Lipzen A."/>
            <person name="Lukacs Z."/>
            <person name="Mihaltcheva S."/>
            <person name="Morgado L.N."/>
            <person name="Niskanen T."/>
            <person name="Noordeloos M.E."/>
            <person name="Ohm R.A."/>
            <person name="Ortiz-Santana B."/>
            <person name="Ovrebo C."/>
            <person name="Racz N."/>
            <person name="Riley R."/>
            <person name="Savchenko A."/>
            <person name="Shiryaev A."/>
            <person name="Soop K."/>
            <person name="Spirin V."/>
            <person name="Szebenyi C."/>
            <person name="Tomsovsky M."/>
            <person name="Tulloss R.E."/>
            <person name="Uehling J."/>
            <person name="Grigoriev I.V."/>
            <person name="Vagvolgyi C."/>
            <person name="Papp T."/>
            <person name="Martin F.M."/>
            <person name="Miettinen O."/>
            <person name="Hibbett D.S."/>
            <person name="Nagy L.G."/>
        </authorList>
    </citation>
    <scope>NUCLEOTIDE SEQUENCE [LARGE SCALE GENOMIC DNA]</scope>
    <source>
        <strain evidence="1 2">CBS 962.96</strain>
    </source>
</reference>
<dbReference type="EMBL" id="ML180542">
    <property type="protein sequence ID" value="THU77131.1"/>
    <property type="molecule type" value="Genomic_DNA"/>
</dbReference>
<dbReference type="Proteomes" id="UP000297245">
    <property type="component" value="Unassembled WGS sequence"/>
</dbReference>
<accession>A0A4S8KNN7</accession>
<proteinExistence type="predicted"/>
<evidence type="ECO:0000313" key="1">
    <source>
        <dbReference type="EMBL" id="THU77131.1"/>
    </source>
</evidence>
<evidence type="ECO:0000313" key="2">
    <source>
        <dbReference type="Proteomes" id="UP000297245"/>
    </source>
</evidence>
<dbReference type="AlphaFoldDB" id="A0A4S8KNN7"/>
<gene>
    <name evidence="1" type="ORF">K435DRAFT_878231</name>
</gene>
<organism evidence="1 2">
    <name type="scientific">Dendrothele bispora (strain CBS 962.96)</name>
    <dbReference type="NCBI Taxonomy" id="1314807"/>
    <lineage>
        <taxon>Eukaryota</taxon>
        <taxon>Fungi</taxon>
        <taxon>Dikarya</taxon>
        <taxon>Basidiomycota</taxon>
        <taxon>Agaricomycotina</taxon>
        <taxon>Agaricomycetes</taxon>
        <taxon>Agaricomycetidae</taxon>
        <taxon>Agaricales</taxon>
        <taxon>Agaricales incertae sedis</taxon>
        <taxon>Dendrothele</taxon>
    </lineage>
</organism>
<protein>
    <submittedName>
        <fullName evidence="1">Uncharacterized protein</fullName>
    </submittedName>
</protein>
<sequence>MATQIATKGLPSEMCDPVDFAPSEPIIAFDHSLPKPTTLQPMTSPIPKLLTKPSTKALVFQVTPQGQLRQKQSPINHQIAKLTMVDWIAIEESANYHVWPKAQALKHDLGCELGYTTIDSSVGASIYY</sequence>
<keyword evidence="2" id="KW-1185">Reference proteome</keyword>